<gene>
    <name evidence="16" type="ORF">C8D82_102130</name>
</gene>
<feature type="coiled-coil region" evidence="13">
    <location>
        <begin position="467"/>
        <end position="494"/>
    </location>
</feature>
<comment type="similarity">
    <text evidence="3 12">Belongs to the FAD-dependent oxidoreductase 2 family. NadB subfamily.</text>
</comment>
<dbReference type="InterPro" id="IPR003953">
    <property type="entry name" value="FAD-dep_OxRdtase_2_FAD-bd"/>
</dbReference>
<dbReference type="RefSeq" id="WP_116882586.1">
    <property type="nucleotide sequence ID" value="NZ_CAJKCJ010000015.1"/>
</dbReference>
<dbReference type="Proteomes" id="UP000245959">
    <property type="component" value="Unassembled WGS sequence"/>
</dbReference>
<dbReference type="InterPro" id="IPR015939">
    <property type="entry name" value="Fum_Rdtase/Succ_DH_flav-like_C"/>
</dbReference>
<dbReference type="InterPro" id="IPR005288">
    <property type="entry name" value="NadB"/>
</dbReference>
<feature type="active site" description="Proton acceptor" evidence="11">
    <location>
        <position position="299"/>
    </location>
</feature>
<dbReference type="Pfam" id="PF00890">
    <property type="entry name" value="FAD_binding_2"/>
    <property type="match status" value="1"/>
</dbReference>
<dbReference type="Pfam" id="PF02910">
    <property type="entry name" value="Succ_DH_flav_C"/>
    <property type="match status" value="1"/>
</dbReference>
<dbReference type="InterPro" id="IPR027477">
    <property type="entry name" value="Succ_DH/fumarate_Rdtase_cat_sf"/>
</dbReference>
<dbReference type="GO" id="GO:0008734">
    <property type="term" value="F:L-aspartate oxidase activity"/>
    <property type="evidence" value="ECO:0007669"/>
    <property type="project" value="UniProtKB-UniRule"/>
</dbReference>
<accession>A0A2U1BA69</accession>
<evidence type="ECO:0000259" key="14">
    <source>
        <dbReference type="Pfam" id="PF00890"/>
    </source>
</evidence>
<keyword evidence="7 12" id="KW-0274">FAD</keyword>
<evidence type="ECO:0000256" key="6">
    <source>
        <dbReference type="ARBA" id="ARBA00022642"/>
    </source>
</evidence>
<comment type="catalytic activity">
    <reaction evidence="9">
        <text>L-aspartate + O2 = iminosuccinate + H2O2</text>
        <dbReference type="Rhea" id="RHEA:25876"/>
        <dbReference type="ChEBI" id="CHEBI:15379"/>
        <dbReference type="ChEBI" id="CHEBI:16240"/>
        <dbReference type="ChEBI" id="CHEBI:29991"/>
        <dbReference type="ChEBI" id="CHEBI:77875"/>
        <dbReference type="EC" id="1.4.3.16"/>
    </reaction>
    <physiologicalReaction direction="left-to-right" evidence="9">
        <dbReference type="Rhea" id="RHEA:25877"/>
    </physiologicalReaction>
</comment>
<evidence type="ECO:0000313" key="17">
    <source>
        <dbReference type="Proteomes" id="UP000245959"/>
    </source>
</evidence>
<dbReference type="PIRSF" id="PIRSF000171">
    <property type="entry name" value="SDHA_APRA_LASPO"/>
    <property type="match status" value="1"/>
</dbReference>
<dbReference type="FunFam" id="3.90.700.10:FF:000002">
    <property type="entry name" value="L-aspartate oxidase"/>
    <property type="match status" value="1"/>
</dbReference>
<keyword evidence="17" id="KW-1185">Reference proteome</keyword>
<organism evidence="16 17">
    <name type="scientific">Victivallis vadensis</name>
    <dbReference type="NCBI Taxonomy" id="172901"/>
    <lineage>
        <taxon>Bacteria</taxon>
        <taxon>Pseudomonadati</taxon>
        <taxon>Lentisphaerota</taxon>
        <taxon>Lentisphaeria</taxon>
        <taxon>Victivallales</taxon>
        <taxon>Victivallaceae</taxon>
        <taxon>Victivallis</taxon>
    </lineage>
</organism>
<comment type="pathway">
    <text evidence="2 12">Cofactor biosynthesis; NAD(+) biosynthesis; iminoaspartate from L-aspartate (oxidase route): step 1/1.</text>
</comment>
<dbReference type="NCBIfam" id="NF006567">
    <property type="entry name" value="PRK09077.1"/>
    <property type="match status" value="1"/>
</dbReference>
<dbReference type="NCBIfam" id="TIGR00551">
    <property type="entry name" value="nadB"/>
    <property type="match status" value="1"/>
</dbReference>
<dbReference type="InterPro" id="IPR036188">
    <property type="entry name" value="FAD/NAD-bd_sf"/>
</dbReference>
<keyword evidence="13" id="KW-0175">Coiled coil</keyword>
<keyword evidence="5 12" id="KW-0285">Flavoprotein</keyword>
<evidence type="ECO:0000256" key="5">
    <source>
        <dbReference type="ARBA" id="ARBA00022630"/>
    </source>
</evidence>
<dbReference type="PANTHER" id="PTHR42716">
    <property type="entry name" value="L-ASPARTATE OXIDASE"/>
    <property type="match status" value="1"/>
</dbReference>
<dbReference type="GO" id="GO:0034628">
    <property type="term" value="P:'de novo' NAD+ biosynthetic process from L-aspartate"/>
    <property type="evidence" value="ECO:0007669"/>
    <property type="project" value="TreeGrafter"/>
</dbReference>
<evidence type="ECO:0000256" key="9">
    <source>
        <dbReference type="ARBA" id="ARBA00048305"/>
    </source>
</evidence>
<dbReference type="PRINTS" id="PR00368">
    <property type="entry name" value="FADPNR"/>
</dbReference>
<dbReference type="SUPFAM" id="SSF51905">
    <property type="entry name" value="FAD/NAD(P)-binding domain"/>
    <property type="match status" value="1"/>
</dbReference>
<comment type="function">
    <text evidence="12">Catalyzes the oxidation of L-aspartate to iminoaspartate.</text>
</comment>
<feature type="domain" description="FAD-dependent oxidoreductase 2 FAD-binding" evidence="14">
    <location>
        <begin position="10"/>
        <end position="401"/>
    </location>
</feature>
<reference evidence="16 17" key="1">
    <citation type="submission" date="2018-04" db="EMBL/GenBank/DDBJ databases">
        <title>Genomic Encyclopedia of Type Strains, Phase IV (KMG-IV): sequencing the most valuable type-strain genomes for metagenomic binning, comparative biology and taxonomic classification.</title>
        <authorList>
            <person name="Goeker M."/>
        </authorList>
    </citation>
    <scope>NUCLEOTIDE SEQUENCE [LARGE SCALE GENOMIC DNA]</scope>
    <source>
        <strain evidence="16 17">DSM 14823</strain>
    </source>
</reference>
<feature type="domain" description="Fumarate reductase/succinate dehydrogenase flavoprotein-like C-terminal" evidence="15">
    <location>
        <begin position="455"/>
        <end position="537"/>
    </location>
</feature>
<dbReference type="Gene3D" id="3.90.700.10">
    <property type="entry name" value="Succinate dehydrogenase/fumarate reductase flavoprotein, catalytic domain"/>
    <property type="match status" value="1"/>
</dbReference>
<comment type="cofactor">
    <cofactor evidence="1 12">
        <name>FAD</name>
        <dbReference type="ChEBI" id="CHEBI:57692"/>
    </cofactor>
</comment>
<evidence type="ECO:0000259" key="15">
    <source>
        <dbReference type="Pfam" id="PF02910"/>
    </source>
</evidence>
<dbReference type="AlphaFoldDB" id="A0A2U1BA69"/>
<dbReference type="Gene3D" id="1.20.58.100">
    <property type="entry name" value="Fumarate reductase/succinate dehydrogenase flavoprotein-like, C-terminal domain"/>
    <property type="match status" value="1"/>
</dbReference>
<comment type="subcellular location">
    <subcellularLocation>
        <location evidence="12">Cytoplasm</location>
    </subcellularLocation>
</comment>
<keyword evidence="8 12" id="KW-0560">Oxidoreductase</keyword>
<evidence type="ECO:0000256" key="12">
    <source>
        <dbReference type="RuleBase" id="RU362049"/>
    </source>
</evidence>
<evidence type="ECO:0000256" key="8">
    <source>
        <dbReference type="ARBA" id="ARBA00023002"/>
    </source>
</evidence>
<evidence type="ECO:0000256" key="13">
    <source>
        <dbReference type="SAM" id="Coils"/>
    </source>
</evidence>
<evidence type="ECO:0000256" key="4">
    <source>
        <dbReference type="ARBA" id="ARBA00012173"/>
    </source>
</evidence>
<dbReference type="InterPro" id="IPR037099">
    <property type="entry name" value="Fum_R/Succ_DH_flav-like_C_sf"/>
</dbReference>
<dbReference type="Gene3D" id="3.50.50.60">
    <property type="entry name" value="FAD/NAD(P)-binding domain"/>
    <property type="match status" value="1"/>
</dbReference>
<dbReference type="SUPFAM" id="SSF46977">
    <property type="entry name" value="Succinate dehydrogenase/fumarate reductase flavoprotein C-terminal domain"/>
    <property type="match status" value="1"/>
</dbReference>
<evidence type="ECO:0000256" key="2">
    <source>
        <dbReference type="ARBA" id="ARBA00004950"/>
    </source>
</evidence>
<evidence type="ECO:0000313" key="16">
    <source>
        <dbReference type="EMBL" id="PVY45559.1"/>
    </source>
</evidence>
<comment type="caution">
    <text evidence="16">The sequence shown here is derived from an EMBL/GenBank/DDBJ whole genome shotgun (WGS) entry which is preliminary data.</text>
</comment>
<evidence type="ECO:0000256" key="3">
    <source>
        <dbReference type="ARBA" id="ARBA00008562"/>
    </source>
</evidence>
<dbReference type="EMBL" id="QEKH01000002">
    <property type="protein sequence ID" value="PVY45559.1"/>
    <property type="molecule type" value="Genomic_DNA"/>
</dbReference>
<dbReference type="PANTHER" id="PTHR42716:SF2">
    <property type="entry name" value="L-ASPARTATE OXIDASE, CHLOROPLASTIC"/>
    <property type="match status" value="1"/>
</dbReference>
<sequence>MKISETLQFDHLVIGSGLAGLSSALHLAKTGRRVAVVTKRDISECNSRLAQGGVACVMDALDSFDEHVQDTLAAGAGLCDVGAVRAIVEAGPAAIREIISLGAKFTTRGELGHTDGSDEYDLGREGGHHKRRILHAGDITGAELERTVVEAVRATPNIEVFEYHVAIDLIVSSRLDIGGPNRCFGAYVLDAETGHIATFLAPSTTIACGGAGKVYLYTSNPDVACGSGVAMAYRAGAKIANMEFIQFHPTILHHPTIRSFLISEALRGEGAVLKCRDARGAEPVEFMQKYHPMKSLAPRDVVARAIDSEMKRTGEECVYLDIRHLDEVTLRRRFPNIFEKCLEAGINMAHDLIPVVPAAHFVCGGIKTDVNGASSIQGLYAVGESGCTGLHGANRLASNSLLEAMVVAKFSSDDIDAKYEFFKRSWPSNTEAAMKWMSGNATDSDEQVVIAHNWDEIRRFMWDYVGIYRTNKRLERAKNRIKLIRKEIEKYYWDFRVTADLVELRNIATVAELIIDCSLMRHESRGLHYNADYPYLDPELECVDTVIQRKF</sequence>
<protein>
    <recommendedName>
        <fullName evidence="4 10">L-aspartate oxidase</fullName>
        <ecNumber evidence="4 10">1.4.3.16</ecNumber>
    </recommendedName>
</protein>
<evidence type="ECO:0000256" key="7">
    <source>
        <dbReference type="ARBA" id="ARBA00022827"/>
    </source>
</evidence>
<dbReference type="SUPFAM" id="SSF56425">
    <property type="entry name" value="Succinate dehydrogenase/fumarate reductase flavoprotein, catalytic domain"/>
    <property type="match status" value="1"/>
</dbReference>
<dbReference type="EC" id="1.4.3.16" evidence="4 10"/>
<evidence type="ECO:0000256" key="11">
    <source>
        <dbReference type="PIRSR" id="PIRSR000171-1"/>
    </source>
</evidence>
<name>A0A2U1BA69_9BACT</name>
<dbReference type="FunFam" id="1.20.58.100:FF:000002">
    <property type="entry name" value="L-aspartate oxidase"/>
    <property type="match status" value="1"/>
</dbReference>
<dbReference type="GeneID" id="78293919"/>
<dbReference type="GO" id="GO:0005737">
    <property type="term" value="C:cytoplasm"/>
    <property type="evidence" value="ECO:0007669"/>
    <property type="project" value="UniProtKB-SubCell"/>
</dbReference>
<keyword evidence="6 12" id="KW-0662">Pyridine nucleotide biosynthesis</keyword>
<evidence type="ECO:0000256" key="10">
    <source>
        <dbReference type="NCBIfam" id="TIGR00551"/>
    </source>
</evidence>
<proteinExistence type="inferred from homology"/>
<dbReference type="UniPathway" id="UPA00253">
    <property type="reaction ID" value="UER00326"/>
</dbReference>
<evidence type="ECO:0000256" key="1">
    <source>
        <dbReference type="ARBA" id="ARBA00001974"/>
    </source>
</evidence>